<evidence type="ECO:0000256" key="6">
    <source>
        <dbReference type="ARBA" id="ARBA00023133"/>
    </source>
</evidence>
<evidence type="ECO:0000256" key="2">
    <source>
        <dbReference type="ARBA" id="ARBA00008055"/>
    </source>
</evidence>
<dbReference type="EMBL" id="FQUL01000003">
    <property type="protein sequence ID" value="SHE34013.1"/>
    <property type="molecule type" value="Genomic_DNA"/>
</dbReference>
<keyword evidence="6" id="KW-0350">Heme biosynthesis</keyword>
<dbReference type="PANTHER" id="PTHR11458">
    <property type="entry name" value="DELTA-AMINOLEVULINIC ACID DEHYDRATASE"/>
    <property type="match status" value="1"/>
</dbReference>
<dbReference type="GO" id="GO:0004655">
    <property type="term" value="F:porphobilinogen synthase activity"/>
    <property type="evidence" value="ECO:0007669"/>
    <property type="project" value="UniProtKB-EC"/>
</dbReference>
<evidence type="ECO:0000256" key="14">
    <source>
        <dbReference type="RuleBase" id="RU000515"/>
    </source>
</evidence>
<gene>
    <name evidence="16" type="ORF">SAMN02745225_00318</name>
</gene>
<evidence type="ECO:0000256" key="5">
    <source>
        <dbReference type="ARBA" id="ARBA00020771"/>
    </source>
</evidence>
<comment type="pathway">
    <text evidence="1">Porphyrin-containing compound metabolism; protoporphyrin-IX biosynthesis; coproporphyrinogen-III from 5-aminolevulinate: step 1/4.</text>
</comment>
<feature type="binding site" evidence="12">
    <location>
        <position position="207"/>
    </location>
    <ligand>
        <name>5-aminolevulinate</name>
        <dbReference type="ChEBI" id="CHEBI:356416"/>
        <label>1</label>
    </ligand>
</feature>
<dbReference type="NCBIfam" id="NF006762">
    <property type="entry name" value="PRK09283.1"/>
    <property type="match status" value="1"/>
</dbReference>
<comment type="subunit">
    <text evidence="3 14">Homooctamer.</text>
</comment>
<sequence length="328" mass="35667">MRFPTHRPRRLRSNSALRDLVAETSIAPSDFIMPYFVLEDAPEPLEIPSLPGVYQHTLSSLSADIKEIKALGIRAVILFGVPKHKDSVGSGAYASDGVVQRAIAQVKDAFGDEVVVFADLCLDEYTDHGHCGLIDAKGHVDNDSTLELYAQIAISQALAGVDFVAPSGMMDGQVDAIRKALDRESMSEVGILAYSAKYASGLYGPFRDAVNVEIRGGGDRKAYQQDYRNASESIREVLLDIEEGADMVMVKPAISYLDIISKVSEVSSVPLCAYHVSGEYAMVKAASEKGWIDGEAVALEQMYAVRRAGADMVITYFAKDLAKTMQRC</sequence>
<evidence type="ECO:0000256" key="9">
    <source>
        <dbReference type="ARBA" id="ARBA00025628"/>
    </source>
</evidence>
<dbReference type="FunFam" id="3.20.20.70:FF:000019">
    <property type="entry name" value="Delta-aminolevulinic acid dehydratase"/>
    <property type="match status" value="1"/>
</dbReference>
<organism evidence="16 17">
    <name type="scientific">Ferrithrix thermotolerans DSM 19514</name>
    <dbReference type="NCBI Taxonomy" id="1121881"/>
    <lineage>
        <taxon>Bacteria</taxon>
        <taxon>Bacillati</taxon>
        <taxon>Actinomycetota</taxon>
        <taxon>Acidimicrobiia</taxon>
        <taxon>Acidimicrobiales</taxon>
        <taxon>Acidimicrobiaceae</taxon>
        <taxon>Ferrithrix</taxon>
    </lineage>
</organism>
<dbReference type="EC" id="4.2.1.24" evidence="4 14"/>
<dbReference type="Pfam" id="PF00490">
    <property type="entry name" value="ALAD"/>
    <property type="match status" value="1"/>
</dbReference>
<dbReference type="GO" id="GO:0006782">
    <property type="term" value="P:protoporphyrinogen IX biosynthetic process"/>
    <property type="evidence" value="ECO:0007669"/>
    <property type="project" value="UniProtKB-UniPathway"/>
</dbReference>
<keyword evidence="8 14" id="KW-0627">Porphyrin biosynthesis</keyword>
<keyword evidence="13" id="KW-0460">Magnesium</keyword>
<evidence type="ECO:0000256" key="8">
    <source>
        <dbReference type="ARBA" id="ARBA00023244"/>
    </source>
</evidence>
<dbReference type="InterPro" id="IPR030656">
    <property type="entry name" value="ALAD_AS"/>
</dbReference>
<dbReference type="STRING" id="1121881.SAMN02745225_00318"/>
<evidence type="ECO:0000313" key="16">
    <source>
        <dbReference type="EMBL" id="SHE34013.1"/>
    </source>
</evidence>
<keyword evidence="13" id="KW-0479">Metal-binding</keyword>
<dbReference type="InterPro" id="IPR013785">
    <property type="entry name" value="Aldolase_TIM"/>
</dbReference>
<dbReference type="UniPathway" id="UPA00251">
    <property type="reaction ID" value="UER00318"/>
</dbReference>
<dbReference type="GO" id="GO:0005829">
    <property type="term" value="C:cytosol"/>
    <property type="evidence" value="ECO:0007669"/>
    <property type="project" value="TreeGrafter"/>
</dbReference>
<protein>
    <recommendedName>
        <fullName evidence="5 14">Delta-aminolevulinic acid dehydratase</fullName>
        <ecNumber evidence="4 14">4.2.1.24</ecNumber>
    </recommendedName>
</protein>
<comment type="catalytic activity">
    <reaction evidence="10 14">
        <text>2 5-aminolevulinate = porphobilinogen + 2 H2O + H(+)</text>
        <dbReference type="Rhea" id="RHEA:24064"/>
        <dbReference type="ChEBI" id="CHEBI:15377"/>
        <dbReference type="ChEBI" id="CHEBI:15378"/>
        <dbReference type="ChEBI" id="CHEBI:58126"/>
        <dbReference type="ChEBI" id="CHEBI:356416"/>
        <dbReference type="EC" id="4.2.1.24"/>
    </reaction>
</comment>
<keyword evidence="17" id="KW-1185">Reference proteome</keyword>
<feature type="binding site" evidence="13">
    <location>
        <position position="236"/>
    </location>
    <ligand>
        <name>Mg(2+)</name>
        <dbReference type="ChEBI" id="CHEBI:18420"/>
    </ligand>
</feature>
<dbReference type="PIRSF" id="PIRSF001415">
    <property type="entry name" value="Porphbilin_synth"/>
    <property type="match status" value="1"/>
</dbReference>
<dbReference type="OrthoDB" id="9805001at2"/>
<feature type="binding site" evidence="12">
    <location>
        <position position="316"/>
    </location>
    <ligand>
        <name>5-aminolevulinate</name>
        <dbReference type="ChEBI" id="CHEBI:356416"/>
        <label>2</label>
    </ligand>
</feature>
<dbReference type="PANTHER" id="PTHR11458:SF0">
    <property type="entry name" value="DELTA-AMINOLEVULINIC ACID DEHYDRATASE"/>
    <property type="match status" value="1"/>
</dbReference>
<evidence type="ECO:0000313" key="17">
    <source>
        <dbReference type="Proteomes" id="UP000184295"/>
    </source>
</evidence>
<evidence type="ECO:0000256" key="7">
    <source>
        <dbReference type="ARBA" id="ARBA00023239"/>
    </source>
</evidence>
<dbReference type="SUPFAM" id="SSF51569">
    <property type="entry name" value="Aldolase"/>
    <property type="match status" value="1"/>
</dbReference>
<dbReference type="CDD" id="cd00384">
    <property type="entry name" value="ALAD_PBGS"/>
    <property type="match status" value="1"/>
</dbReference>
<feature type="binding site" evidence="12">
    <location>
        <position position="220"/>
    </location>
    <ligand>
        <name>5-aminolevulinate</name>
        <dbReference type="ChEBI" id="CHEBI:356416"/>
        <label>1</label>
    </ligand>
</feature>
<evidence type="ECO:0000256" key="12">
    <source>
        <dbReference type="PIRSR" id="PIRSR001415-2"/>
    </source>
</evidence>
<name>A0A1M4SP42_9ACTN</name>
<evidence type="ECO:0000256" key="4">
    <source>
        <dbReference type="ARBA" id="ARBA00012053"/>
    </source>
</evidence>
<evidence type="ECO:0000256" key="11">
    <source>
        <dbReference type="PIRSR" id="PIRSR001415-1"/>
    </source>
</evidence>
<evidence type="ECO:0000256" key="3">
    <source>
        <dbReference type="ARBA" id="ARBA00011823"/>
    </source>
</evidence>
<evidence type="ECO:0000256" key="13">
    <source>
        <dbReference type="PIRSR" id="PIRSR001415-5"/>
    </source>
</evidence>
<keyword evidence="7 14" id="KW-0456">Lyase</keyword>
<dbReference type="Proteomes" id="UP000184295">
    <property type="component" value="Unassembled WGS sequence"/>
</dbReference>
<dbReference type="Gene3D" id="3.20.20.70">
    <property type="entry name" value="Aldolase class I"/>
    <property type="match status" value="1"/>
</dbReference>
<evidence type="ECO:0000256" key="15">
    <source>
        <dbReference type="RuleBase" id="RU004161"/>
    </source>
</evidence>
<reference evidence="17" key="1">
    <citation type="submission" date="2016-11" db="EMBL/GenBank/DDBJ databases">
        <authorList>
            <person name="Varghese N."/>
            <person name="Submissions S."/>
        </authorList>
    </citation>
    <scope>NUCLEOTIDE SEQUENCE [LARGE SCALE GENOMIC DNA]</scope>
    <source>
        <strain evidence="17">DSM 19514</strain>
    </source>
</reference>
<comment type="similarity">
    <text evidence="2 15">Belongs to the ALAD family.</text>
</comment>
<accession>A0A1M4SP42</accession>
<feature type="active site" description="Schiff-base intermediate with substrate" evidence="11">
    <location>
        <position position="251"/>
    </location>
</feature>
<dbReference type="InterPro" id="IPR001731">
    <property type="entry name" value="ALAD"/>
</dbReference>
<feature type="binding site" evidence="12">
    <location>
        <position position="277"/>
    </location>
    <ligand>
        <name>5-aminolevulinate</name>
        <dbReference type="ChEBI" id="CHEBI:356416"/>
        <label>2</label>
    </ligand>
</feature>
<dbReference type="PROSITE" id="PS00169">
    <property type="entry name" value="D_ALA_DEHYDRATASE"/>
    <property type="match status" value="1"/>
</dbReference>
<dbReference type="AlphaFoldDB" id="A0A1M4SP42"/>
<comment type="function">
    <text evidence="9">Catalyzes an early step in the biosynthesis of tetrapyrroles. Binds two molecules of 5-aminolevulinate per subunit, each at a distinct site, and catalyzes their condensation to form porphobilinogen.</text>
</comment>
<dbReference type="PRINTS" id="PR00144">
    <property type="entry name" value="DALDHYDRTASE"/>
</dbReference>
<dbReference type="SMART" id="SM01004">
    <property type="entry name" value="ALAD"/>
    <property type="match status" value="1"/>
</dbReference>
<feature type="active site" description="Schiff-base intermediate with substrate" evidence="11">
    <location>
        <position position="197"/>
    </location>
</feature>
<evidence type="ECO:0000256" key="1">
    <source>
        <dbReference type="ARBA" id="ARBA00004694"/>
    </source>
</evidence>
<dbReference type="GO" id="GO:0008270">
    <property type="term" value="F:zinc ion binding"/>
    <property type="evidence" value="ECO:0007669"/>
    <property type="project" value="TreeGrafter"/>
</dbReference>
<evidence type="ECO:0000256" key="10">
    <source>
        <dbReference type="ARBA" id="ARBA00047651"/>
    </source>
</evidence>
<dbReference type="RefSeq" id="WP_072788065.1">
    <property type="nucleotide sequence ID" value="NZ_FQUL01000003.1"/>
</dbReference>
<proteinExistence type="inferred from homology"/>